<evidence type="ECO:0000256" key="8">
    <source>
        <dbReference type="SAM" id="Phobius"/>
    </source>
</evidence>
<protein>
    <recommendedName>
        <fullName evidence="9">Proline-rich transmembrane protein 3/4 domain-containing protein</fullName>
    </recommendedName>
</protein>
<organism evidence="10 11">
    <name type="scientific">Psylliodes chrysocephalus</name>
    <dbReference type="NCBI Taxonomy" id="3402493"/>
    <lineage>
        <taxon>Eukaryota</taxon>
        <taxon>Metazoa</taxon>
        <taxon>Ecdysozoa</taxon>
        <taxon>Arthropoda</taxon>
        <taxon>Hexapoda</taxon>
        <taxon>Insecta</taxon>
        <taxon>Pterygota</taxon>
        <taxon>Neoptera</taxon>
        <taxon>Endopterygota</taxon>
        <taxon>Coleoptera</taxon>
        <taxon>Polyphaga</taxon>
        <taxon>Cucujiformia</taxon>
        <taxon>Chrysomeloidea</taxon>
        <taxon>Chrysomelidae</taxon>
        <taxon>Galerucinae</taxon>
        <taxon>Alticini</taxon>
        <taxon>Psylliodes</taxon>
    </lineage>
</organism>
<evidence type="ECO:0000259" key="9">
    <source>
        <dbReference type="Pfam" id="PF25987"/>
    </source>
</evidence>
<dbReference type="Pfam" id="PF25987">
    <property type="entry name" value="PRRT3"/>
    <property type="match status" value="1"/>
</dbReference>
<feature type="compositionally biased region" description="Basic and acidic residues" evidence="7">
    <location>
        <begin position="543"/>
        <end position="600"/>
    </location>
</feature>
<feature type="region of interest" description="Disordered" evidence="7">
    <location>
        <begin position="1164"/>
        <end position="1186"/>
    </location>
</feature>
<feature type="compositionally biased region" description="Basic and acidic residues" evidence="7">
    <location>
        <begin position="1092"/>
        <end position="1109"/>
    </location>
</feature>
<feature type="transmembrane region" description="Helical" evidence="8">
    <location>
        <begin position="869"/>
        <end position="888"/>
    </location>
</feature>
<accession>A0A9P0GJR6</accession>
<dbReference type="AlphaFoldDB" id="A0A9P0GJR6"/>
<keyword evidence="2" id="KW-0597">Phosphoprotein</keyword>
<evidence type="ECO:0000313" key="11">
    <source>
        <dbReference type="Proteomes" id="UP001153636"/>
    </source>
</evidence>
<feature type="transmembrane region" description="Helical" evidence="8">
    <location>
        <begin position="674"/>
        <end position="696"/>
    </location>
</feature>
<feature type="region of interest" description="Disordered" evidence="7">
    <location>
        <begin position="373"/>
        <end position="475"/>
    </location>
</feature>
<evidence type="ECO:0000256" key="3">
    <source>
        <dbReference type="ARBA" id="ARBA00022692"/>
    </source>
</evidence>
<feature type="transmembrane region" description="Helical" evidence="8">
    <location>
        <begin position="641"/>
        <end position="662"/>
    </location>
</feature>
<evidence type="ECO:0000256" key="5">
    <source>
        <dbReference type="ARBA" id="ARBA00022989"/>
    </source>
</evidence>
<feature type="transmembrane region" description="Helical" evidence="8">
    <location>
        <begin position="716"/>
        <end position="734"/>
    </location>
</feature>
<evidence type="ECO:0000256" key="7">
    <source>
        <dbReference type="SAM" id="MobiDB-lite"/>
    </source>
</evidence>
<dbReference type="PANTHER" id="PTHR35578:SF6">
    <property type="entry name" value="PROLINE-RICH TRANSMEMBRANE PROTEIN 4"/>
    <property type="match status" value="1"/>
</dbReference>
<dbReference type="InterPro" id="IPR059081">
    <property type="entry name" value="PRRT3-4"/>
</dbReference>
<proteinExistence type="predicted"/>
<dbReference type="PANTHER" id="PTHR35578">
    <property type="entry name" value="PROLINE-RICH TRANSMEMBRANE PROTEIN 4-RELATED"/>
    <property type="match status" value="1"/>
</dbReference>
<evidence type="ECO:0000256" key="2">
    <source>
        <dbReference type="ARBA" id="ARBA00022553"/>
    </source>
</evidence>
<dbReference type="InterPro" id="IPR052836">
    <property type="entry name" value="PRRT_domain-containing"/>
</dbReference>
<evidence type="ECO:0000256" key="4">
    <source>
        <dbReference type="ARBA" id="ARBA00022729"/>
    </source>
</evidence>
<feature type="region of interest" description="Disordered" evidence="7">
    <location>
        <begin position="1078"/>
        <end position="1141"/>
    </location>
</feature>
<feature type="region of interest" description="Disordered" evidence="7">
    <location>
        <begin position="296"/>
        <end position="326"/>
    </location>
</feature>
<feature type="transmembrane region" description="Helical" evidence="8">
    <location>
        <begin position="746"/>
        <end position="766"/>
    </location>
</feature>
<feature type="compositionally biased region" description="Basic residues" evidence="7">
    <location>
        <begin position="1120"/>
        <end position="1131"/>
    </location>
</feature>
<feature type="compositionally biased region" description="Polar residues" evidence="7">
    <location>
        <begin position="433"/>
        <end position="450"/>
    </location>
</feature>
<keyword evidence="4" id="KW-0732">Signal</keyword>
<feature type="region of interest" description="Disordered" evidence="7">
    <location>
        <begin position="1009"/>
        <end position="1048"/>
    </location>
</feature>
<dbReference type="Proteomes" id="UP001153636">
    <property type="component" value="Chromosome 6"/>
</dbReference>
<feature type="region of interest" description="Disordered" evidence="7">
    <location>
        <begin position="69"/>
        <end position="98"/>
    </location>
</feature>
<feature type="domain" description="Proline-rich transmembrane protein 3/4" evidence="9">
    <location>
        <begin position="634"/>
        <end position="895"/>
    </location>
</feature>
<keyword evidence="3 8" id="KW-0812">Transmembrane</keyword>
<name>A0A9P0GJR6_9CUCU</name>
<evidence type="ECO:0000313" key="10">
    <source>
        <dbReference type="EMBL" id="CAH1111773.1"/>
    </source>
</evidence>
<keyword evidence="11" id="KW-1185">Reference proteome</keyword>
<feature type="transmembrane region" description="Helical" evidence="8">
    <location>
        <begin position="823"/>
        <end position="849"/>
    </location>
</feature>
<sequence length="1186" mass="136463">MISNAVRNVIEIGDQRLMDLLVPQGSSTDFKTDMDEAACTRLSGAGATNNDRIRVPIDIRSEDRDTRLLKQQEQRQQHRYEEGDPSGSHSSRLSSPHTSDLGDKLENCNANNGNYVICDCLYCEKDCTRFLSYFVILSLWKIFMCLYKSQWSIVKRSRVLLAALLLLTSAAKVNGFADEFDKTEQFLDKINLEKSIAAVFNKVAYGSTTKRSIPDSVYPVTTLATPLLTTYRYVNGNEEWQRVDVKNSDPDREIDRANVDFEQPDFESENSRRDLDNGYGADLEKDHALPTSAPAADILKNNNNRHYNNPNRYNNDRLKPEFNVNNNPEQVTENVYKTTTSYNLLRNVKPTKSIYGKEPPSYVPPSRAFFTPPLPPEYQNPFADKPTLRGTNSDSFVNRRPIPPPSLMPTKDRIPFRPDLPKVNVEKVPERPNASTNNEQYRPSNPNHNSPDSKTEKKKSLNTPSQTVRVGEFHGLNRNISENNFEYEKIPVVSDITRILSGPNDRHGHISDILLKSVTATPNVQHFEPKLPKTRAPAAEPSLKIDDPNDMHPVKPKLDEPKNDDANSKKDFIQEAGPPDRSESVTIKKDNALSEKKNPEDVTTQMSDVLNLPNVKEKDINREMNVTIAKSDEIWLICWNVHVYLVVFGYFILAIFSIFKLIRYENDPHMFSKSYFLTIHLMLTVICVLRIFYLIYDPYNLHNSFNIFLYDFLHNFPLSLLATTFAVLILFLLKRTLTHLEVKTRPVFLVVFALLHIALCFCLSIVETLGHLEKASLTICKPVFVLLAWALGFSYLYLYRIIKNVLAKKSQNLSEMCTQNISYASHITIAVALLFILLGLVQVYALFFIKVDRFSKEIKHHWILWSFELSVRFIEISIITLLAIVVSLKMSQREKQSAGGFPLFPCTTSDSSTDNIYPNNCNTNPNALNYSRQEMIMDNIPTEPVERPNLLKNAFQNDSFDKKSTLERYQSDSERGSNFDRFERPKWGSDRFDARQNVDGSSLNNFVQPNSGNFERGLHNSVQNSLRNESLRNESLRNERTSGRKTYDSAKYYAKPKYDMEYNNEDYQHDMFGNTSERNIYSEPIDNPGSHQYERTKHEFERSDFDRRSRNSSNTSGRRSTGRARKNHPRPHLGIQTLPNHDRHQMQDSMLVDEQGFVRFRHMQEELDKPKKMKRQISDQNHYSDA</sequence>
<feature type="region of interest" description="Disordered" evidence="7">
    <location>
        <begin position="526"/>
        <end position="604"/>
    </location>
</feature>
<dbReference type="EMBL" id="OV651818">
    <property type="protein sequence ID" value="CAH1111773.1"/>
    <property type="molecule type" value="Genomic_DNA"/>
</dbReference>
<keyword evidence="6 8" id="KW-0472">Membrane</keyword>
<feature type="compositionally biased region" description="Basic and acidic residues" evidence="7">
    <location>
        <begin position="410"/>
        <end position="430"/>
    </location>
</feature>
<feature type="compositionally biased region" description="Low complexity" evidence="7">
    <location>
        <begin position="301"/>
        <end position="313"/>
    </location>
</feature>
<feature type="compositionally biased region" description="Basic and acidic residues" evidence="7">
    <location>
        <begin position="1029"/>
        <end position="1048"/>
    </location>
</feature>
<keyword evidence="5 8" id="KW-1133">Transmembrane helix</keyword>
<feature type="compositionally biased region" description="Low complexity" evidence="7">
    <location>
        <begin position="85"/>
        <end position="98"/>
    </location>
</feature>
<dbReference type="OrthoDB" id="10066605at2759"/>
<evidence type="ECO:0000256" key="1">
    <source>
        <dbReference type="ARBA" id="ARBA00004141"/>
    </source>
</evidence>
<feature type="transmembrane region" description="Helical" evidence="8">
    <location>
        <begin position="786"/>
        <end position="802"/>
    </location>
</feature>
<feature type="compositionally biased region" description="Basic and acidic residues" evidence="7">
    <location>
        <begin position="69"/>
        <end position="82"/>
    </location>
</feature>
<gene>
    <name evidence="10" type="ORF">PSYICH_LOCUS12703</name>
</gene>
<evidence type="ECO:0000256" key="6">
    <source>
        <dbReference type="ARBA" id="ARBA00023136"/>
    </source>
</evidence>
<feature type="region of interest" description="Disordered" evidence="7">
    <location>
        <begin position="962"/>
        <end position="986"/>
    </location>
</feature>
<reference evidence="10" key="1">
    <citation type="submission" date="2022-01" db="EMBL/GenBank/DDBJ databases">
        <authorList>
            <person name="King R."/>
        </authorList>
    </citation>
    <scope>NUCLEOTIDE SEQUENCE</scope>
</reference>
<comment type="subcellular location">
    <subcellularLocation>
        <location evidence="1">Membrane</location>
        <topology evidence="1">Multi-pass membrane protein</topology>
    </subcellularLocation>
</comment>